<comment type="similarity">
    <text evidence="2">Belongs to the NAD(P)-dependent epimerase/dehydratase family. Dihydroflavonol-4-reductase subfamily.</text>
</comment>
<dbReference type="CDD" id="cd05227">
    <property type="entry name" value="AR_SDR_e"/>
    <property type="match status" value="1"/>
</dbReference>
<dbReference type="PANTHER" id="PTHR10366">
    <property type="entry name" value="NAD DEPENDENT EPIMERASE/DEHYDRATASE"/>
    <property type="match status" value="1"/>
</dbReference>
<dbReference type="InterPro" id="IPR001509">
    <property type="entry name" value="Epimerase_deHydtase"/>
</dbReference>
<accession>A0A8J8NNC9</accession>
<evidence type="ECO:0000313" key="5">
    <source>
        <dbReference type="Proteomes" id="UP000785679"/>
    </source>
</evidence>
<keyword evidence="5" id="KW-1185">Reference proteome</keyword>
<dbReference type="FunFam" id="3.40.50.720:FF:000336">
    <property type="entry name" value="Aldehyde reductase"/>
    <property type="match status" value="1"/>
</dbReference>
<dbReference type="Proteomes" id="UP000785679">
    <property type="component" value="Unassembled WGS sequence"/>
</dbReference>
<proteinExistence type="inferred from homology"/>
<organism evidence="4 5">
    <name type="scientific">Halteria grandinella</name>
    <dbReference type="NCBI Taxonomy" id="5974"/>
    <lineage>
        <taxon>Eukaryota</taxon>
        <taxon>Sar</taxon>
        <taxon>Alveolata</taxon>
        <taxon>Ciliophora</taxon>
        <taxon>Intramacronucleata</taxon>
        <taxon>Spirotrichea</taxon>
        <taxon>Stichotrichia</taxon>
        <taxon>Sporadotrichida</taxon>
        <taxon>Halteriidae</taxon>
        <taxon>Halteria</taxon>
    </lineage>
</organism>
<evidence type="ECO:0000256" key="1">
    <source>
        <dbReference type="ARBA" id="ARBA00023002"/>
    </source>
</evidence>
<feature type="domain" description="NAD-dependent epimerase/dehydratase" evidence="3">
    <location>
        <begin position="26"/>
        <end position="263"/>
    </location>
</feature>
<sequence length="366" mass="40659">MKIDILQIGQNKSPNKLMVESSKKKVVITGISGFMGSQVCAAFLRDGGFIVRGTVRDKTNEAKIGPLRKAFGTKFEELELFNADLLQPESLDAAIAGMDYVVHTASPLPFESPEDENVVIKPAVEGTLAVMRAAHKHKVKRVVMTSSAAAVAQKKPENQKELYDESDWSDLDVCPPYEKSKTMAEKAAWNYLDSIQGDRFELVTLNPCFIFGPSLIPGDFASGQMLGSILSGKYPGMPKISLAIVDVRDVALAHLQAIKVREAANQRIILSESTLWFKEIADILNEAFPEFQIKTNELGYCPVKVISWFDKKAARIITRWGLRNVYNNQKSKDILGIQYHSPEENVIAMARSLIENGVVEDKRVKK</sequence>
<comment type="caution">
    <text evidence="4">The sequence shown here is derived from an EMBL/GenBank/DDBJ whole genome shotgun (WGS) entry which is preliminary data.</text>
</comment>
<dbReference type="InterPro" id="IPR036291">
    <property type="entry name" value="NAD(P)-bd_dom_sf"/>
</dbReference>
<dbReference type="GO" id="GO:0016616">
    <property type="term" value="F:oxidoreductase activity, acting on the CH-OH group of donors, NAD or NADP as acceptor"/>
    <property type="evidence" value="ECO:0007669"/>
    <property type="project" value="TreeGrafter"/>
</dbReference>
<gene>
    <name evidence="4" type="ORF">FGO68_gene7656</name>
</gene>
<evidence type="ECO:0000313" key="4">
    <source>
        <dbReference type="EMBL" id="TNV77275.1"/>
    </source>
</evidence>
<dbReference type="Gene3D" id="3.40.50.720">
    <property type="entry name" value="NAD(P)-binding Rossmann-like Domain"/>
    <property type="match status" value="1"/>
</dbReference>
<dbReference type="SUPFAM" id="SSF51735">
    <property type="entry name" value="NAD(P)-binding Rossmann-fold domains"/>
    <property type="match status" value="1"/>
</dbReference>
<keyword evidence="1" id="KW-0560">Oxidoreductase</keyword>
<evidence type="ECO:0000259" key="3">
    <source>
        <dbReference type="Pfam" id="PF01370"/>
    </source>
</evidence>
<dbReference type="PANTHER" id="PTHR10366:SF564">
    <property type="entry name" value="STEROL-4-ALPHA-CARBOXYLATE 3-DEHYDROGENASE, DECARBOXYLATING"/>
    <property type="match status" value="1"/>
</dbReference>
<dbReference type="InterPro" id="IPR050425">
    <property type="entry name" value="NAD(P)_dehydrat-like"/>
</dbReference>
<dbReference type="OrthoDB" id="442325at2759"/>
<dbReference type="EMBL" id="RRYP01012189">
    <property type="protein sequence ID" value="TNV77275.1"/>
    <property type="molecule type" value="Genomic_DNA"/>
</dbReference>
<reference evidence="4" key="1">
    <citation type="submission" date="2019-06" db="EMBL/GenBank/DDBJ databases">
        <authorList>
            <person name="Zheng W."/>
        </authorList>
    </citation>
    <scope>NUCLEOTIDE SEQUENCE</scope>
    <source>
        <strain evidence="4">QDHG01</strain>
    </source>
</reference>
<dbReference type="Pfam" id="PF01370">
    <property type="entry name" value="Epimerase"/>
    <property type="match status" value="1"/>
</dbReference>
<evidence type="ECO:0000256" key="2">
    <source>
        <dbReference type="ARBA" id="ARBA00023445"/>
    </source>
</evidence>
<name>A0A8J8NNC9_HALGN</name>
<protein>
    <recommendedName>
        <fullName evidence="3">NAD-dependent epimerase/dehydratase domain-containing protein</fullName>
    </recommendedName>
</protein>
<dbReference type="AlphaFoldDB" id="A0A8J8NNC9"/>